<organism evidence="1 2">
    <name type="scientific">Granulosicoccus antarcticus IMCC3135</name>
    <dbReference type="NCBI Taxonomy" id="1192854"/>
    <lineage>
        <taxon>Bacteria</taxon>
        <taxon>Pseudomonadati</taxon>
        <taxon>Pseudomonadota</taxon>
        <taxon>Gammaproteobacteria</taxon>
        <taxon>Chromatiales</taxon>
        <taxon>Granulosicoccaceae</taxon>
        <taxon>Granulosicoccus</taxon>
    </lineage>
</organism>
<dbReference type="Proteomes" id="UP000250079">
    <property type="component" value="Chromosome"/>
</dbReference>
<dbReference type="AlphaFoldDB" id="A0A2Z2NSG6"/>
<evidence type="ECO:0000313" key="2">
    <source>
        <dbReference type="Proteomes" id="UP000250079"/>
    </source>
</evidence>
<evidence type="ECO:0000313" key="1">
    <source>
        <dbReference type="EMBL" id="ASJ72688.1"/>
    </source>
</evidence>
<proteinExistence type="predicted"/>
<accession>A0A2Z2NSG6</accession>
<dbReference type="KEGG" id="gai:IMCC3135_13000"/>
<gene>
    <name evidence="1" type="ORF">IMCC3135_13000</name>
</gene>
<name>A0A2Z2NSG6_9GAMM</name>
<sequence length="38" mass="4248">MCRCMILNQVLVIDYGFTSLQDSDMDGNEMASHIPADI</sequence>
<dbReference type="EMBL" id="CP018632">
    <property type="protein sequence ID" value="ASJ72688.1"/>
    <property type="molecule type" value="Genomic_DNA"/>
</dbReference>
<reference evidence="1 2" key="1">
    <citation type="submission" date="2016-12" db="EMBL/GenBank/DDBJ databases">
        <authorList>
            <person name="Song W.-J."/>
            <person name="Kurnit D.M."/>
        </authorList>
    </citation>
    <scope>NUCLEOTIDE SEQUENCE [LARGE SCALE GENOMIC DNA]</scope>
    <source>
        <strain evidence="1 2">IMCC3135</strain>
    </source>
</reference>
<protein>
    <submittedName>
        <fullName evidence="1">Uncharacterized protein</fullName>
    </submittedName>
</protein>
<keyword evidence="2" id="KW-1185">Reference proteome</keyword>